<keyword evidence="3" id="KW-1185">Reference proteome</keyword>
<dbReference type="Proteomes" id="UP000186819">
    <property type="component" value="Unassembled WGS sequence"/>
</dbReference>
<name>A0A1N6TRP6_9RHOO</name>
<organism evidence="2 3">
    <name type="scientific">Aromatoleum tolulyticum</name>
    <dbReference type="NCBI Taxonomy" id="34027"/>
    <lineage>
        <taxon>Bacteria</taxon>
        <taxon>Pseudomonadati</taxon>
        <taxon>Pseudomonadota</taxon>
        <taxon>Betaproteobacteria</taxon>
        <taxon>Rhodocyclales</taxon>
        <taxon>Rhodocyclaceae</taxon>
        <taxon>Aromatoleum</taxon>
    </lineage>
</organism>
<evidence type="ECO:0000313" key="2">
    <source>
        <dbReference type="EMBL" id="SIQ56021.1"/>
    </source>
</evidence>
<dbReference type="Gene3D" id="3.30.300.90">
    <property type="entry name" value="BolA-like"/>
    <property type="match status" value="1"/>
</dbReference>
<evidence type="ECO:0000256" key="1">
    <source>
        <dbReference type="RuleBase" id="RU003860"/>
    </source>
</evidence>
<sequence>MTVIDEIRDRLAVLNPLSIEIEDDSALHAGHAGAKGGGGHYRMTMVSDAFIGKNTVARHRLIYGALGELMRTRIHALAIRALTAEEANTQPTRKEL</sequence>
<comment type="similarity">
    <text evidence="1">Belongs to the BolA/IbaG family.</text>
</comment>
<dbReference type="PANTHER" id="PTHR46230">
    <property type="match status" value="1"/>
</dbReference>
<dbReference type="STRING" id="34027.SAMN05421829_10588"/>
<dbReference type="SUPFAM" id="SSF82657">
    <property type="entry name" value="BolA-like"/>
    <property type="match status" value="1"/>
</dbReference>
<evidence type="ECO:0000313" key="3">
    <source>
        <dbReference type="Proteomes" id="UP000186819"/>
    </source>
</evidence>
<dbReference type="AlphaFoldDB" id="A0A1N6TRP6"/>
<accession>A0A1N6TRP6</accession>
<dbReference type="EMBL" id="FTMD01000005">
    <property type="protein sequence ID" value="SIQ56021.1"/>
    <property type="molecule type" value="Genomic_DNA"/>
</dbReference>
<dbReference type="PANTHER" id="PTHR46230:SF7">
    <property type="entry name" value="BOLA-LIKE PROTEIN 1"/>
    <property type="match status" value="1"/>
</dbReference>
<dbReference type="RefSeq" id="WP_076601783.1">
    <property type="nucleotide sequence ID" value="NZ_FTMD01000005.1"/>
</dbReference>
<protein>
    <submittedName>
        <fullName evidence="2">BolA protein</fullName>
    </submittedName>
</protein>
<dbReference type="InterPro" id="IPR036065">
    <property type="entry name" value="BolA-like_sf"/>
</dbReference>
<dbReference type="Pfam" id="PF01722">
    <property type="entry name" value="BolA"/>
    <property type="match status" value="1"/>
</dbReference>
<gene>
    <name evidence="2" type="ORF">SAMN05421829_10588</name>
</gene>
<proteinExistence type="inferred from homology"/>
<reference evidence="3" key="1">
    <citation type="submission" date="2017-01" db="EMBL/GenBank/DDBJ databases">
        <authorList>
            <person name="Varghese N."/>
            <person name="Submissions S."/>
        </authorList>
    </citation>
    <scope>NUCLEOTIDE SEQUENCE [LARGE SCALE GENOMIC DNA]</scope>
    <source>
        <strain evidence="3">ATCC 51758</strain>
    </source>
</reference>
<dbReference type="GO" id="GO:0016226">
    <property type="term" value="P:iron-sulfur cluster assembly"/>
    <property type="evidence" value="ECO:0007669"/>
    <property type="project" value="TreeGrafter"/>
</dbReference>
<dbReference type="InterPro" id="IPR002634">
    <property type="entry name" value="BolA"/>
</dbReference>
<dbReference type="PIRSF" id="PIRSF003113">
    <property type="entry name" value="BolA"/>
    <property type="match status" value="1"/>
</dbReference>
<dbReference type="OrthoDB" id="5296536at2"/>